<protein>
    <submittedName>
        <fullName evidence="2">Uncharacterized protein</fullName>
    </submittedName>
</protein>
<feature type="compositionally biased region" description="Low complexity" evidence="1">
    <location>
        <begin position="1"/>
        <end position="25"/>
    </location>
</feature>
<organism evidence="2 3">
    <name type="scientific">Absidia repens</name>
    <dbReference type="NCBI Taxonomy" id="90262"/>
    <lineage>
        <taxon>Eukaryota</taxon>
        <taxon>Fungi</taxon>
        <taxon>Fungi incertae sedis</taxon>
        <taxon>Mucoromycota</taxon>
        <taxon>Mucoromycotina</taxon>
        <taxon>Mucoromycetes</taxon>
        <taxon>Mucorales</taxon>
        <taxon>Cunninghamellaceae</taxon>
        <taxon>Absidia</taxon>
    </lineage>
</organism>
<dbReference type="OrthoDB" id="515401at2759"/>
<dbReference type="Proteomes" id="UP000193560">
    <property type="component" value="Unassembled WGS sequence"/>
</dbReference>
<name>A0A1X2J0R2_9FUNG</name>
<dbReference type="STRING" id="90262.A0A1X2J0R2"/>
<sequence length="94" mass="10783">MEHPPLFQQHQALLDQQASQAQSQSKDWNEFDDTRFKNLLHRMNQQQMHGFLGMLERRCAILRSILYADPSSSSSPAIDLTDMNLSLPYGPHAT</sequence>
<comment type="caution">
    <text evidence="2">The sequence shown here is derived from an EMBL/GenBank/DDBJ whole genome shotgun (WGS) entry which is preliminary data.</text>
</comment>
<accession>A0A1X2J0R2</accession>
<evidence type="ECO:0000256" key="1">
    <source>
        <dbReference type="SAM" id="MobiDB-lite"/>
    </source>
</evidence>
<proteinExistence type="predicted"/>
<keyword evidence="3" id="KW-1185">Reference proteome</keyword>
<gene>
    <name evidence="2" type="ORF">BCR42DRAFT_7214</name>
</gene>
<evidence type="ECO:0000313" key="3">
    <source>
        <dbReference type="Proteomes" id="UP000193560"/>
    </source>
</evidence>
<feature type="region of interest" description="Disordered" evidence="1">
    <location>
        <begin position="1"/>
        <end position="28"/>
    </location>
</feature>
<evidence type="ECO:0000313" key="2">
    <source>
        <dbReference type="EMBL" id="ORZ25400.1"/>
    </source>
</evidence>
<dbReference type="EMBL" id="MCGE01000001">
    <property type="protein sequence ID" value="ORZ25400.1"/>
    <property type="molecule type" value="Genomic_DNA"/>
</dbReference>
<dbReference type="AlphaFoldDB" id="A0A1X2J0R2"/>
<reference evidence="2 3" key="1">
    <citation type="submission" date="2016-07" db="EMBL/GenBank/DDBJ databases">
        <title>Pervasive Adenine N6-methylation of Active Genes in Fungi.</title>
        <authorList>
            <consortium name="DOE Joint Genome Institute"/>
            <person name="Mondo S.J."/>
            <person name="Dannebaum R.O."/>
            <person name="Kuo R.C."/>
            <person name="Labutti K."/>
            <person name="Haridas S."/>
            <person name="Kuo A."/>
            <person name="Salamov A."/>
            <person name="Ahrendt S.R."/>
            <person name="Lipzen A."/>
            <person name="Sullivan W."/>
            <person name="Andreopoulos W.B."/>
            <person name="Clum A."/>
            <person name="Lindquist E."/>
            <person name="Daum C."/>
            <person name="Ramamoorthy G.K."/>
            <person name="Gryganskyi A."/>
            <person name="Culley D."/>
            <person name="Magnuson J.K."/>
            <person name="James T.Y."/>
            <person name="O'Malley M.A."/>
            <person name="Stajich J.E."/>
            <person name="Spatafora J.W."/>
            <person name="Visel A."/>
            <person name="Grigoriev I.V."/>
        </authorList>
    </citation>
    <scope>NUCLEOTIDE SEQUENCE [LARGE SCALE GENOMIC DNA]</scope>
    <source>
        <strain evidence="2 3">NRRL 1336</strain>
    </source>
</reference>